<dbReference type="EMBL" id="RCSS01000743">
    <property type="protein sequence ID" value="RVD90865.1"/>
    <property type="molecule type" value="Genomic_DNA"/>
</dbReference>
<dbReference type="AlphaFoldDB" id="A0A437AI64"/>
<evidence type="ECO:0000313" key="1">
    <source>
        <dbReference type="EMBL" id="RVD90865.1"/>
    </source>
</evidence>
<protein>
    <submittedName>
        <fullName evidence="1">Uncharacterized protein</fullName>
    </submittedName>
</protein>
<accession>A0A437AI64</accession>
<name>A0A437AI64_9MICR</name>
<dbReference type="Proteomes" id="UP000282876">
    <property type="component" value="Unassembled WGS sequence"/>
</dbReference>
<reference evidence="1 2" key="1">
    <citation type="submission" date="2018-10" db="EMBL/GenBank/DDBJ databases">
        <title>Draft genome sequence of the microsporidian Tubulinosema ratisbonensis.</title>
        <authorList>
            <person name="Polonais V."/>
            <person name="Peyretaillade E."/>
            <person name="Niehus S."/>
            <person name="Wawrzyniak I."/>
            <person name="Franchet A."/>
            <person name="Gaspin C."/>
            <person name="Reichstadt M."/>
            <person name="Belser C."/>
            <person name="Labadie K."/>
            <person name="Delbac F."/>
            <person name="Ferrandon D."/>
        </authorList>
    </citation>
    <scope>NUCLEOTIDE SEQUENCE [LARGE SCALE GENOMIC DNA]</scope>
    <source>
        <strain evidence="1 2">Franzen</strain>
    </source>
</reference>
<evidence type="ECO:0000313" key="2">
    <source>
        <dbReference type="Proteomes" id="UP000282876"/>
    </source>
</evidence>
<keyword evidence="2" id="KW-1185">Reference proteome</keyword>
<dbReference type="VEuPathDB" id="MicrosporidiaDB:TUBRATIS_27020"/>
<organism evidence="1 2">
    <name type="scientific">Tubulinosema ratisbonensis</name>
    <dbReference type="NCBI Taxonomy" id="291195"/>
    <lineage>
        <taxon>Eukaryota</taxon>
        <taxon>Fungi</taxon>
        <taxon>Fungi incertae sedis</taxon>
        <taxon>Microsporidia</taxon>
        <taxon>Tubulinosematoidea</taxon>
        <taxon>Tubulinosematidae</taxon>
        <taxon>Tubulinosema</taxon>
    </lineage>
</organism>
<comment type="caution">
    <text evidence="1">The sequence shown here is derived from an EMBL/GenBank/DDBJ whole genome shotgun (WGS) entry which is preliminary data.</text>
</comment>
<proteinExistence type="predicted"/>
<sequence>MKKLLIYLIYILTSKRTIRSLLAEKEIPQKKAKITCSQKLNVDEHHMNHDANNLAINDQVNIVQNDTNENNAKILRENYGELIDYLVSIQDNSEEIAKFEKKYTKLC</sequence>
<gene>
    <name evidence="1" type="ORF">TUBRATIS_27020</name>
</gene>